<reference evidence="2 3" key="1">
    <citation type="journal article" date="2017" name="ISME J.">
        <title>Energy and carbon metabolisms in a deep terrestrial subsurface fluid microbial community.</title>
        <authorList>
            <person name="Momper L."/>
            <person name="Jungbluth S.P."/>
            <person name="Lee M.D."/>
            <person name="Amend J.P."/>
        </authorList>
    </citation>
    <scope>NUCLEOTIDE SEQUENCE [LARGE SCALE GENOMIC DNA]</scope>
    <source>
        <strain evidence="2">SURF_17</strain>
    </source>
</reference>
<comment type="caution">
    <text evidence="2">The sequence shown here is derived from an EMBL/GenBank/DDBJ whole genome shotgun (WGS) entry which is preliminary data.</text>
</comment>
<evidence type="ECO:0000313" key="2">
    <source>
        <dbReference type="EMBL" id="RJP73302.1"/>
    </source>
</evidence>
<organism evidence="2 3">
    <name type="scientific">Candidatus Abyssobacteria bacterium SURF_17</name>
    <dbReference type="NCBI Taxonomy" id="2093361"/>
    <lineage>
        <taxon>Bacteria</taxon>
        <taxon>Pseudomonadati</taxon>
        <taxon>Candidatus Hydrogenedentota</taxon>
        <taxon>Candidatus Abyssobacteria</taxon>
    </lineage>
</organism>
<evidence type="ECO:0000256" key="1">
    <source>
        <dbReference type="SAM" id="Phobius"/>
    </source>
</evidence>
<keyword evidence="1" id="KW-0812">Transmembrane</keyword>
<evidence type="ECO:0000313" key="3">
    <source>
        <dbReference type="Proteomes" id="UP000285961"/>
    </source>
</evidence>
<accession>A0A419F4D6</accession>
<sequence length="332" mass="36824">MWKRASSSRRSRLAGPESMFTFPRILAILSVCALAASPFLPWLELSVRGGPVTLKEFASHLTSSEILRVNIWPLPIILAVLFLLPLLTNLKLTRSLYYLLLLEIIVVTAIYLYPSVRGILAEAGIYVNLSLVRSGAYVFVGALLLLFISALATLWQSRLGIAALTLFVAFTALIALGNLTAWFGFVTGEPRIWHESYGARVAEGQAYGVHLNILNEGWGKLNLNAAPSEKPRETDMIIAIQRHYRMGDYWADSPFDRLATDPSKERLPAEITPGDSLMLDFVFGPLTKVQDIYSYPPTGMSGRYRILLTEAGGGREYRHEIEVPPAFPTEAP</sequence>
<keyword evidence="1" id="KW-0472">Membrane</keyword>
<dbReference type="AlphaFoldDB" id="A0A419F4D6"/>
<name>A0A419F4D6_9BACT</name>
<proteinExistence type="predicted"/>
<feature type="transmembrane region" description="Helical" evidence="1">
    <location>
        <begin position="134"/>
        <end position="154"/>
    </location>
</feature>
<keyword evidence="1" id="KW-1133">Transmembrane helix</keyword>
<dbReference type="Proteomes" id="UP000285961">
    <property type="component" value="Unassembled WGS sequence"/>
</dbReference>
<feature type="transmembrane region" description="Helical" evidence="1">
    <location>
        <begin position="70"/>
        <end position="88"/>
    </location>
</feature>
<protein>
    <submittedName>
        <fullName evidence="2">Uncharacterized protein</fullName>
    </submittedName>
</protein>
<gene>
    <name evidence="2" type="ORF">C4532_04690</name>
</gene>
<feature type="transmembrane region" description="Helical" evidence="1">
    <location>
        <begin position="95"/>
        <end position="114"/>
    </location>
</feature>
<feature type="transmembrane region" description="Helical" evidence="1">
    <location>
        <begin position="161"/>
        <end position="185"/>
    </location>
</feature>
<dbReference type="EMBL" id="QZKI01000029">
    <property type="protein sequence ID" value="RJP73302.1"/>
    <property type="molecule type" value="Genomic_DNA"/>
</dbReference>